<reference evidence="3 4" key="1">
    <citation type="submission" date="2020-10" db="EMBL/GenBank/DDBJ databases">
        <title>Ca. Dormibacterota MAGs.</title>
        <authorList>
            <person name="Montgomery K."/>
        </authorList>
    </citation>
    <scope>NUCLEOTIDE SEQUENCE [LARGE SCALE GENOMIC DNA]</scope>
    <source>
        <strain evidence="3">SC8812_S17_18</strain>
    </source>
</reference>
<proteinExistence type="predicted"/>
<feature type="domain" description="NAD-dependent epimerase/dehydratase" evidence="2">
    <location>
        <begin position="104"/>
        <end position="339"/>
    </location>
</feature>
<dbReference type="PANTHER" id="PTHR43245:SF13">
    <property type="entry name" value="UDP-D-APIOSE_UDP-D-XYLOSE SYNTHASE 2"/>
    <property type="match status" value="1"/>
</dbReference>
<sequence>MFRQAGGARQPHRGRTSATPLCERTWVRGVSLEAHARVTAAAEADVASPSWGLRSPQRAVDLSQFTTGDHRRSRPDNIVGDGGTRAQQNPAPQDGLSARRRRYLVTGAAGFIGSHLCERLLGDGHEVVGVDNFSTFYERGRKEENLHAAQASPRFVLREVDLAVADIGAGLGDCDGVFHLAAQAGVRGSWGETFDIYTRDNIVATQRLLEALRFNRIPAVLASSSSVYGNAAQLPASEDAPLAPMSPYGLTKLAVEQLVRIYVAQYGLDVVSLRYFTVFGPRQRPDMAFTRFLTAALTGGVVHVLGDGHQTRDFTYVSDAVDATVRALGGPRGAVYNVGGGSPASIEAVLALVTVISGAALTVDHQAFAAGDVTHTWADTSRARRELGWRPRVSLDDGLRAHLDWVASTLSAAAA</sequence>
<protein>
    <submittedName>
        <fullName evidence="3">GDP-mannose 4,6-dehydratase</fullName>
    </submittedName>
</protein>
<evidence type="ECO:0000256" key="1">
    <source>
        <dbReference type="SAM" id="MobiDB-lite"/>
    </source>
</evidence>
<feature type="region of interest" description="Disordered" evidence="1">
    <location>
        <begin position="63"/>
        <end position="96"/>
    </location>
</feature>
<dbReference type="PRINTS" id="PR01713">
    <property type="entry name" value="NUCEPIMERASE"/>
</dbReference>
<dbReference type="Gene3D" id="3.40.50.720">
    <property type="entry name" value="NAD(P)-binding Rossmann-like Domain"/>
    <property type="match status" value="1"/>
</dbReference>
<name>A0A934N6R0_9BACT</name>
<dbReference type="SUPFAM" id="SSF51735">
    <property type="entry name" value="NAD(P)-binding Rossmann-fold domains"/>
    <property type="match status" value="1"/>
</dbReference>
<comment type="caution">
    <text evidence="3">The sequence shown here is derived from an EMBL/GenBank/DDBJ whole genome shotgun (WGS) entry which is preliminary data.</text>
</comment>
<organism evidence="3 4">
    <name type="scientific">Candidatus Aeolococcus gillhamiae</name>
    <dbReference type="NCBI Taxonomy" id="3127015"/>
    <lineage>
        <taxon>Bacteria</taxon>
        <taxon>Bacillati</taxon>
        <taxon>Candidatus Dormiibacterota</taxon>
        <taxon>Candidatus Dormibacteria</taxon>
        <taxon>Candidatus Aeolococcales</taxon>
        <taxon>Candidatus Aeolococcaceae</taxon>
        <taxon>Candidatus Aeolococcus</taxon>
    </lineage>
</organism>
<dbReference type="EMBL" id="JAEKNS010000148">
    <property type="protein sequence ID" value="MBJ7596148.1"/>
    <property type="molecule type" value="Genomic_DNA"/>
</dbReference>
<evidence type="ECO:0000313" key="3">
    <source>
        <dbReference type="EMBL" id="MBJ7596148.1"/>
    </source>
</evidence>
<dbReference type="Pfam" id="PF01370">
    <property type="entry name" value="Epimerase"/>
    <property type="match status" value="1"/>
</dbReference>
<evidence type="ECO:0000313" key="4">
    <source>
        <dbReference type="Proteomes" id="UP000606991"/>
    </source>
</evidence>
<dbReference type="Proteomes" id="UP000606991">
    <property type="component" value="Unassembled WGS sequence"/>
</dbReference>
<dbReference type="InterPro" id="IPR036291">
    <property type="entry name" value="NAD(P)-bd_dom_sf"/>
</dbReference>
<dbReference type="InterPro" id="IPR001509">
    <property type="entry name" value="Epimerase_deHydtase"/>
</dbReference>
<gene>
    <name evidence="3" type="ORF">JF886_15060</name>
</gene>
<dbReference type="PANTHER" id="PTHR43245">
    <property type="entry name" value="BIFUNCTIONAL POLYMYXIN RESISTANCE PROTEIN ARNA"/>
    <property type="match status" value="1"/>
</dbReference>
<dbReference type="InterPro" id="IPR050177">
    <property type="entry name" value="Lipid_A_modif_metabolic_enz"/>
</dbReference>
<dbReference type="AlphaFoldDB" id="A0A934N6R0"/>
<accession>A0A934N6R0</accession>
<evidence type="ECO:0000259" key="2">
    <source>
        <dbReference type="Pfam" id="PF01370"/>
    </source>
</evidence>